<evidence type="ECO:0000256" key="4">
    <source>
        <dbReference type="ARBA" id="ARBA00022989"/>
    </source>
</evidence>
<evidence type="ECO:0000256" key="1">
    <source>
        <dbReference type="ARBA" id="ARBA00004651"/>
    </source>
</evidence>
<dbReference type="GO" id="GO:0055085">
    <property type="term" value="P:transmembrane transport"/>
    <property type="evidence" value="ECO:0007669"/>
    <property type="project" value="InterPro"/>
</dbReference>
<comment type="subcellular location">
    <subcellularLocation>
        <location evidence="1">Cell membrane</location>
        <topology evidence="1">Multi-pass membrane protein</topology>
    </subcellularLocation>
</comment>
<evidence type="ECO:0000313" key="7">
    <source>
        <dbReference type="EMBL" id="GGK31671.1"/>
    </source>
</evidence>
<dbReference type="PANTHER" id="PTHR33529">
    <property type="entry name" value="SLR0882 PROTEIN-RELATED"/>
    <property type="match status" value="1"/>
</dbReference>
<reference evidence="7 8" key="1">
    <citation type="journal article" date="2014" name="Int. J. Syst. Evol. Microbiol.">
        <title>Complete genome sequence of Corynebacterium casei LMG S-19264T (=DSM 44701T), isolated from a smear-ripened cheese.</title>
        <authorList>
            <consortium name="US DOE Joint Genome Institute (JGI-PGF)"/>
            <person name="Walter F."/>
            <person name="Albersmeier A."/>
            <person name="Kalinowski J."/>
            <person name="Ruckert C."/>
        </authorList>
    </citation>
    <scope>NUCLEOTIDE SEQUENCE [LARGE SCALE GENOMIC DNA]</scope>
    <source>
        <strain evidence="7 8">CGMCC 1.9161</strain>
    </source>
</reference>
<feature type="transmembrane region" description="Helical" evidence="6">
    <location>
        <begin position="308"/>
        <end position="329"/>
    </location>
</feature>
<keyword evidence="3 6" id="KW-0812">Transmembrane</keyword>
<feature type="transmembrane region" description="Helical" evidence="6">
    <location>
        <begin position="278"/>
        <end position="296"/>
    </location>
</feature>
<evidence type="ECO:0000256" key="6">
    <source>
        <dbReference type="SAM" id="Phobius"/>
    </source>
</evidence>
<protein>
    <submittedName>
        <fullName evidence="7">LPS export ABC transporter permease LptF</fullName>
    </submittedName>
</protein>
<dbReference type="Proteomes" id="UP000600449">
    <property type="component" value="Unassembled WGS sequence"/>
</dbReference>
<dbReference type="InterPro" id="IPR030922">
    <property type="entry name" value="LptF"/>
</dbReference>
<feature type="transmembrane region" description="Helical" evidence="6">
    <location>
        <begin position="7"/>
        <end position="29"/>
    </location>
</feature>
<keyword evidence="8" id="KW-1185">Reference proteome</keyword>
<dbReference type="RefSeq" id="WP_188911805.1">
    <property type="nucleotide sequence ID" value="NZ_BMMF01000004.1"/>
</dbReference>
<sequence length="387" mass="41185">MTRIERYIFGTALNAFLSLLVGLTAVIWITQALRELDLITGKGQTFVVFLVVTGLSLPALVTVIAPVALFIAAIYTLNKLNSDSEWVVAAAAGMSPARLMRPFALLGGIVALVVALNTIWLMPASFAQLRHLITQIRADFVANLVREGTFTELDDGITFSYRDRAGDALLGIFLQDRRDPQRTVVYIAERGIAADVDDGSYLLLEKGSIHRMEQDRGDGSIVTFERYAVDLAAFGPEQGAILYKPREQSTAALIAPDPDDPYYQTVPGRFRAELHDRLTAWLYPIAGIAIAFAALGQAVTTRQGRGTAVAGAVIAMVVVRVAGFAASSAAVGTPAAVLAVWAAPVGGIALALWVALRPQQSAAVGARIGGALSALNPLHLLPAARRA</sequence>
<dbReference type="GO" id="GO:0043190">
    <property type="term" value="C:ATP-binding cassette (ABC) transporter complex"/>
    <property type="evidence" value="ECO:0007669"/>
    <property type="project" value="InterPro"/>
</dbReference>
<accession>A0A917Q726</accession>
<dbReference type="AlphaFoldDB" id="A0A917Q726"/>
<dbReference type="Pfam" id="PF03739">
    <property type="entry name" value="LptF_LptG"/>
    <property type="match status" value="1"/>
</dbReference>
<feature type="transmembrane region" description="Helical" evidence="6">
    <location>
        <begin position="103"/>
        <end position="122"/>
    </location>
</feature>
<organism evidence="7 8">
    <name type="scientific">Salinarimonas ramus</name>
    <dbReference type="NCBI Taxonomy" id="690164"/>
    <lineage>
        <taxon>Bacteria</taxon>
        <taxon>Pseudomonadati</taxon>
        <taxon>Pseudomonadota</taxon>
        <taxon>Alphaproteobacteria</taxon>
        <taxon>Hyphomicrobiales</taxon>
        <taxon>Salinarimonadaceae</taxon>
        <taxon>Salinarimonas</taxon>
    </lineage>
</organism>
<keyword evidence="2" id="KW-1003">Cell membrane</keyword>
<keyword evidence="5 6" id="KW-0472">Membrane</keyword>
<feature type="transmembrane region" description="Helical" evidence="6">
    <location>
        <begin position="49"/>
        <end position="75"/>
    </location>
</feature>
<dbReference type="InterPro" id="IPR005495">
    <property type="entry name" value="LptG/LptF_permease"/>
</dbReference>
<comment type="caution">
    <text evidence="7">The sequence shown here is derived from an EMBL/GenBank/DDBJ whole genome shotgun (WGS) entry which is preliminary data.</text>
</comment>
<evidence type="ECO:0000256" key="3">
    <source>
        <dbReference type="ARBA" id="ARBA00022692"/>
    </source>
</evidence>
<dbReference type="GO" id="GO:0015920">
    <property type="term" value="P:lipopolysaccharide transport"/>
    <property type="evidence" value="ECO:0007669"/>
    <property type="project" value="TreeGrafter"/>
</dbReference>
<evidence type="ECO:0000256" key="2">
    <source>
        <dbReference type="ARBA" id="ARBA00022475"/>
    </source>
</evidence>
<dbReference type="EMBL" id="BMMF01000004">
    <property type="protein sequence ID" value="GGK31671.1"/>
    <property type="molecule type" value="Genomic_DNA"/>
</dbReference>
<gene>
    <name evidence="7" type="ORF">GCM10011322_17800</name>
</gene>
<dbReference type="NCBIfam" id="TIGR04407">
    <property type="entry name" value="LptF_YjgP"/>
    <property type="match status" value="1"/>
</dbReference>
<dbReference type="PANTHER" id="PTHR33529:SF6">
    <property type="entry name" value="YJGP_YJGQ FAMILY PERMEASE"/>
    <property type="match status" value="1"/>
</dbReference>
<feature type="transmembrane region" description="Helical" evidence="6">
    <location>
        <begin position="335"/>
        <end position="356"/>
    </location>
</feature>
<proteinExistence type="predicted"/>
<name>A0A917Q726_9HYPH</name>
<evidence type="ECO:0000313" key="8">
    <source>
        <dbReference type="Proteomes" id="UP000600449"/>
    </source>
</evidence>
<keyword evidence="4 6" id="KW-1133">Transmembrane helix</keyword>
<evidence type="ECO:0000256" key="5">
    <source>
        <dbReference type="ARBA" id="ARBA00023136"/>
    </source>
</evidence>